<evidence type="ECO:0000313" key="2">
    <source>
        <dbReference type="EMBL" id="OXA49720.1"/>
    </source>
</evidence>
<name>A0A226DXD4_FOLCA</name>
<protein>
    <submittedName>
        <fullName evidence="2">Tigger transposable element-derived protein 6</fullName>
    </submittedName>
</protein>
<keyword evidence="3" id="KW-1185">Reference proteome</keyword>
<evidence type="ECO:0000256" key="1">
    <source>
        <dbReference type="SAM" id="MobiDB-lite"/>
    </source>
</evidence>
<dbReference type="Proteomes" id="UP000198287">
    <property type="component" value="Unassembled WGS sequence"/>
</dbReference>
<gene>
    <name evidence="2" type="ORF">Fcan01_15432</name>
</gene>
<proteinExistence type="predicted"/>
<organism evidence="2 3">
    <name type="scientific">Folsomia candida</name>
    <name type="common">Springtail</name>
    <dbReference type="NCBI Taxonomy" id="158441"/>
    <lineage>
        <taxon>Eukaryota</taxon>
        <taxon>Metazoa</taxon>
        <taxon>Ecdysozoa</taxon>
        <taxon>Arthropoda</taxon>
        <taxon>Hexapoda</taxon>
        <taxon>Collembola</taxon>
        <taxon>Entomobryomorpha</taxon>
        <taxon>Isotomoidea</taxon>
        <taxon>Isotomidae</taxon>
        <taxon>Proisotominae</taxon>
        <taxon>Folsomia</taxon>
    </lineage>
</organism>
<dbReference type="AlphaFoldDB" id="A0A226DXD4"/>
<dbReference type="OrthoDB" id="10051656at2759"/>
<accession>A0A226DXD4</accession>
<dbReference type="EMBL" id="LNIX01000010">
    <property type="protein sequence ID" value="OXA49720.1"/>
    <property type="molecule type" value="Genomic_DNA"/>
</dbReference>
<sequence>MSDPPSQAVAAWLGGSGVELSPRSHTFDSSLAGQLFANPTRLGVSTGWVLLSWLGEPGQTVWQCCKREPSQSPFSVRRSDSPPSELYGEEEPSCVPKTPTRFLVRPPPGKIVGAVPAQISRHATGENLFHISEANWVCTLDFDEKIANLEEEEIAELLLEKLYDITHEFVFIDENENGEDVNNNESNEPYIDQHGAELKPSEISLQYKKRAVEVNENRKKWKFSTFKQQFSKKWAIVKASEFPGFVFKASHSWLTVFKRRNKIVSRKIQKLVSFREVKDIEQIQNDAEYFRNQIVPMLQNFSPDKIFNTDQTGFRYEMTSTRTLSKKGESYTVQYVISYAGEILDPLFICLQEVDGKFGPRILDTMLLAPNLYVTCTKSGKLNRSKVEEFLDEVLK</sequence>
<comment type="caution">
    <text evidence="2">The sequence shown here is derived from an EMBL/GenBank/DDBJ whole genome shotgun (WGS) entry which is preliminary data.</text>
</comment>
<evidence type="ECO:0000313" key="3">
    <source>
        <dbReference type="Proteomes" id="UP000198287"/>
    </source>
</evidence>
<feature type="region of interest" description="Disordered" evidence="1">
    <location>
        <begin position="71"/>
        <end position="100"/>
    </location>
</feature>
<reference evidence="2 3" key="1">
    <citation type="submission" date="2015-12" db="EMBL/GenBank/DDBJ databases">
        <title>The genome of Folsomia candida.</title>
        <authorList>
            <person name="Faddeeva A."/>
            <person name="Derks M.F."/>
            <person name="Anvar Y."/>
            <person name="Smit S."/>
            <person name="Van Straalen N."/>
            <person name="Roelofs D."/>
        </authorList>
    </citation>
    <scope>NUCLEOTIDE SEQUENCE [LARGE SCALE GENOMIC DNA]</scope>
    <source>
        <strain evidence="2 3">VU population</strain>
        <tissue evidence="2">Whole body</tissue>
    </source>
</reference>